<proteinExistence type="predicted"/>
<feature type="compositionally biased region" description="Basic residues" evidence="1">
    <location>
        <begin position="1"/>
        <end position="11"/>
    </location>
</feature>
<evidence type="ECO:0000256" key="1">
    <source>
        <dbReference type="SAM" id="MobiDB-lite"/>
    </source>
</evidence>
<evidence type="ECO:0000313" key="3">
    <source>
        <dbReference type="Proteomes" id="UP001341840"/>
    </source>
</evidence>
<protein>
    <submittedName>
        <fullName evidence="2">Uncharacterized protein</fullName>
    </submittedName>
</protein>
<organism evidence="2 3">
    <name type="scientific">Stylosanthes scabra</name>
    <dbReference type="NCBI Taxonomy" id="79078"/>
    <lineage>
        <taxon>Eukaryota</taxon>
        <taxon>Viridiplantae</taxon>
        <taxon>Streptophyta</taxon>
        <taxon>Embryophyta</taxon>
        <taxon>Tracheophyta</taxon>
        <taxon>Spermatophyta</taxon>
        <taxon>Magnoliopsida</taxon>
        <taxon>eudicotyledons</taxon>
        <taxon>Gunneridae</taxon>
        <taxon>Pentapetalae</taxon>
        <taxon>rosids</taxon>
        <taxon>fabids</taxon>
        <taxon>Fabales</taxon>
        <taxon>Fabaceae</taxon>
        <taxon>Papilionoideae</taxon>
        <taxon>50 kb inversion clade</taxon>
        <taxon>dalbergioids sensu lato</taxon>
        <taxon>Dalbergieae</taxon>
        <taxon>Pterocarpus clade</taxon>
        <taxon>Stylosanthes</taxon>
    </lineage>
</organism>
<evidence type="ECO:0000313" key="2">
    <source>
        <dbReference type="EMBL" id="MED6201040.1"/>
    </source>
</evidence>
<keyword evidence="3" id="KW-1185">Reference proteome</keyword>
<feature type="compositionally biased region" description="Basic and acidic residues" evidence="1">
    <location>
        <begin position="73"/>
        <end position="88"/>
    </location>
</feature>
<feature type="region of interest" description="Disordered" evidence="1">
    <location>
        <begin position="1"/>
        <end position="42"/>
    </location>
</feature>
<name>A0ABU6XSB1_9FABA</name>
<sequence>MEMSKARKLKPQSRPTTSSISKAAFVTTLPTSMPKRGIRRGRRARGCIFRGASSSYSSVLSAFASPAGATKECGWEDRRRSSVDDLSRSHHRRTS</sequence>
<feature type="region of interest" description="Disordered" evidence="1">
    <location>
        <begin position="66"/>
        <end position="95"/>
    </location>
</feature>
<dbReference type="EMBL" id="JASCZI010213250">
    <property type="protein sequence ID" value="MED6201040.1"/>
    <property type="molecule type" value="Genomic_DNA"/>
</dbReference>
<accession>A0ABU6XSB1</accession>
<gene>
    <name evidence="2" type="ORF">PIB30_091140</name>
</gene>
<comment type="caution">
    <text evidence="2">The sequence shown here is derived from an EMBL/GenBank/DDBJ whole genome shotgun (WGS) entry which is preliminary data.</text>
</comment>
<dbReference type="Proteomes" id="UP001341840">
    <property type="component" value="Unassembled WGS sequence"/>
</dbReference>
<reference evidence="2 3" key="1">
    <citation type="journal article" date="2023" name="Plants (Basel)">
        <title>Bridging the Gap: Combining Genomics and Transcriptomics Approaches to Understand Stylosanthes scabra, an Orphan Legume from the Brazilian Caatinga.</title>
        <authorList>
            <person name="Ferreira-Neto J.R.C."/>
            <person name="da Silva M.D."/>
            <person name="Binneck E."/>
            <person name="de Melo N.F."/>
            <person name="da Silva R.H."/>
            <person name="de Melo A.L.T.M."/>
            <person name="Pandolfi V."/>
            <person name="Bustamante F.O."/>
            <person name="Brasileiro-Vidal A.C."/>
            <person name="Benko-Iseppon A.M."/>
        </authorList>
    </citation>
    <scope>NUCLEOTIDE SEQUENCE [LARGE SCALE GENOMIC DNA]</scope>
    <source>
        <tissue evidence="2">Leaves</tissue>
    </source>
</reference>